<feature type="compositionally biased region" description="Polar residues" evidence="1">
    <location>
        <begin position="19"/>
        <end position="28"/>
    </location>
</feature>
<dbReference type="AlphaFoldDB" id="A0A0M0K5P0"/>
<keyword evidence="3" id="KW-1185">Reference proteome</keyword>
<dbReference type="Proteomes" id="UP000037460">
    <property type="component" value="Unassembled WGS sequence"/>
</dbReference>
<feature type="region of interest" description="Disordered" evidence="1">
    <location>
        <begin position="179"/>
        <end position="200"/>
    </location>
</feature>
<evidence type="ECO:0000313" key="3">
    <source>
        <dbReference type="Proteomes" id="UP000037460"/>
    </source>
</evidence>
<feature type="compositionally biased region" description="Acidic residues" evidence="1">
    <location>
        <begin position="30"/>
        <end position="39"/>
    </location>
</feature>
<evidence type="ECO:0000313" key="2">
    <source>
        <dbReference type="EMBL" id="KOO34135.1"/>
    </source>
</evidence>
<dbReference type="OrthoDB" id="10560638at2759"/>
<evidence type="ECO:0000256" key="1">
    <source>
        <dbReference type="SAM" id="MobiDB-lite"/>
    </source>
</evidence>
<sequence length="240" mass="27101">MPVLTLDDLLSLADEIEQNEQTSIQNEAPGSEDAEERGFDDEEVVLLSRIGQALSEAMSNELSEMDLNDELSDEEHQEIMFTIFDKVLKAVKKKGNKDLDEADLAFVKARIEKEAIKRNLQQPHATKRRFAPLDRVVCRVRGDREWAAGTVQALDQENDDVDPYRTFPYLVKVDPPGSSGVLVPEDTNNEPTGPRVSADGTRELTRMGTCKLRDGLWHVVDHVTRNVRKLEQEVEQCDVD</sequence>
<name>A0A0M0K5P0_9EUKA</name>
<organism evidence="2 3">
    <name type="scientific">Chrysochromulina tobinii</name>
    <dbReference type="NCBI Taxonomy" id="1460289"/>
    <lineage>
        <taxon>Eukaryota</taxon>
        <taxon>Haptista</taxon>
        <taxon>Haptophyta</taxon>
        <taxon>Prymnesiophyceae</taxon>
        <taxon>Prymnesiales</taxon>
        <taxon>Chrysochromulinaceae</taxon>
        <taxon>Chrysochromulina</taxon>
    </lineage>
</organism>
<feature type="region of interest" description="Disordered" evidence="1">
    <location>
        <begin position="18"/>
        <end position="39"/>
    </location>
</feature>
<proteinExistence type="predicted"/>
<protein>
    <submittedName>
        <fullName evidence="2">Uncharacterized protein</fullName>
    </submittedName>
</protein>
<dbReference type="EMBL" id="JWZX01001316">
    <property type="protein sequence ID" value="KOO34135.1"/>
    <property type="molecule type" value="Genomic_DNA"/>
</dbReference>
<accession>A0A0M0K5P0</accession>
<reference evidence="3" key="1">
    <citation type="journal article" date="2015" name="PLoS Genet.">
        <title>Genome Sequence and Transcriptome Analyses of Chrysochromulina tobin: Metabolic Tools for Enhanced Algal Fitness in the Prominent Order Prymnesiales (Haptophyceae).</title>
        <authorList>
            <person name="Hovde B.T."/>
            <person name="Deodato C.R."/>
            <person name="Hunsperger H.M."/>
            <person name="Ryken S.A."/>
            <person name="Yost W."/>
            <person name="Jha R.K."/>
            <person name="Patterson J."/>
            <person name="Monnat R.J. Jr."/>
            <person name="Barlow S.B."/>
            <person name="Starkenburg S.R."/>
            <person name="Cattolico R.A."/>
        </authorList>
    </citation>
    <scope>NUCLEOTIDE SEQUENCE</scope>
    <source>
        <strain evidence="3">CCMP291</strain>
    </source>
</reference>
<comment type="caution">
    <text evidence="2">The sequence shown here is derived from an EMBL/GenBank/DDBJ whole genome shotgun (WGS) entry which is preliminary data.</text>
</comment>
<gene>
    <name evidence="2" type="ORF">Ctob_012566</name>
</gene>